<dbReference type="InterPro" id="IPR050695">
    <property type="entry name" value="N-acetylmuramoyl_amidase_3"/>
</dbReference>
<dbReference type="GO" id="GO:0008745">
    <property type="term" value="F:N-acetylmuramoyl-L-alanine amidase activity"/>
    <property type="evidence" value="ECO:0007669"/>
    <property type="project" value="UniProtKB-EC"/>
</dbReference>
<name>A0AAW7IQW5_9BACI</name>
<reference evidence="3" key="1">
    <citation type="submission" date="2023-06" db="EMBL/GenBank/DDBJ databases">
        <title>Comparative genomics of Bacillaceae isolates and their secondary metabolite potential.</title>
        <authorList>
            <person name="Song L."/>
            <person name="Nielsen L.J."/>
            <person name="Mohite O."/>
            <person name="Xu X."/>
            <person name="Weber T."/>
            <person name="Kovacs A.T."/>
        </authorList>
    </citation>
    <scope>NUCLEOTIDE SEQUENCE</scope>
    <source>
        <strain evidence="3">D8_B_37</strain>
    </source>
</reference>
<dbReference type="PANTHER" id="PTHR30404:SF0">
    <property type="entry name" value="N-ACETYLMURAMOYL-L-ALANINE AMIDASE AMIC"/>
    <property type="match status" value="1"/>
</dbReference>
<keyword evidence="1 3" id="KW-0378">Hydrolase</keyword>
<protein>
    <submittedName>
        <fullName evidence="3">N-acetylmuramoyl-L-alanine amidase</fullName>
        <ecNumber evidence="3">3.5.1.28</ecNumber>
    </submittedName>
</protein>
<evidence type="ECO:0000259" key="2">
    <source>
        <dbReference type="PROSITE" id="PS51782"/>
    </source>
</evidence>
<dbReference type="SUPFAM" id="SSF54106">
    <property type="entry name" value="LysM domain"/>
    <property type="match status" value="1"/>
</dbReference>
<dbReference type="Pfam" id="PF01476">
    <property type="entry name" value="LysM"/>
    <property type="match status" value="1"/>
</dbReference>
<dbReference type="PANTHER" id="PTHR30404">
    <property type="entry name" value="N-ACETYLMURAMOYL-L-ALANINE AMIDASE"/>
    <property type="match status" value="1"/>
</dbReference>
<dbReference type="EC" id="3.5.1.28" evidence="3"/>
<dbReference type="Pfam" id="PF01520">
    <property type="entry name" value="Amidase_3"/>
    <property type="match status" value="1"/>
</dbReference>
<proteinExistence type="predicted"/>
<dbReference type="EMBL" id="JAUCEY010000008">
    <property type="protein sequence ID" value="MDM5454166.1"/>
    <property type="molecule type" value="Genomic_DNA"/>
</dbReference>
<dbReference type="SUPFAM" id="SSF53187">
    <property type="entry name" value="Zn-dependent exopeptidases"/>
    <property type="match status" value="1"/>
</dbReference>
<dbReference type="InterPro" id="IPR002508">
    <property type="entry name" value="MurNAc-LAA_cat"/>
</dbReference>
<comment type="caution">
    <text evidence="3">The sequence shown here is derived from an EMBL/GenBank/DDBJ whole genome shotgun (WGS) entry which is preliminary data.</text>
</comment>
<dbReference type="Gene3D" id="3.10.350.10">
    <property type="entry name" value="LysM domain"/>
    <property type="match status" value="1"/>
</dbReference>
<dbReference type="PROSITE" id="PS51782">
    <property type="entry name" value="LYSM"/>
    <property type="match status" value="1"/>
</dbReference>
<evidence type="ECO:0000313" key="3">
    <source>
        <dbReference type="EMBL" id="MDM5454166.1"/>
    </source>
</evidence>
<feature type="domain" description="LysM" evidence="2">
    <location>
        <begin position="184"/>
        <end position="228"/>
    </location>
</feature>
<dbReference type="GO" id="GO:0030288">
    <property type="term" value="C:outer membrane-bounded periplasmic space"/>
    <property type="evidence" value="ECO:0007669"/>
    <property type="project" value="TreeGrafter"/>
</dbReference>
<evidence type="ECO:0000313" key="4">
    <source>
        <dbReference type="Proteomes" id="UP001234602"/>
    </source>
</evidence>
<dbReference type="InterPro" id="IPR036779">
    <property type="entry name" value="LysM_dom_sf"/>
</dbReference>
<accession>A0AAW7IQW5</accession>
<evidence type="ECO:0000256" key="1">
    <source>
        <dbReference type="ARBA" id="ARBA00022801"/>
    </source>
</evidence>
<dbReference type="RefSeq" id="WP_289320575.1">
    <property type="nucleotide sequence ID" value="NZ_JAUCEY010000008.1"/>
</dbReference>
<dbReference type="SMART" id="SM00257">
    <property type="entry name" value="LysM"/>
    <property type="match status" value="1"/>
</dbReference>
<dbReference type="SMART" id="SM00646">
    <property type="entry name" value="Ami_3"/>
    <property type="match status" value="1"/>
</dbReference>
<dbReference type="Proteomes" id="UP001234602">
    <property type="component" value="Unassembled WGS sequence"/>
</dbReference>
<dbReference type="GO" id="GO:0009253">
    <property type="term" value="P:peptidoglycan catabolic process"/>
    <property type="evidence" value="ECO:0007669"/>
    <property type="project" value="InterPro"/>
</dbReference>
<sequence>MVKIFIDPGHGGTDSGSVGNGLREKDLTLSIATRIKDILLIEYNNVSIKMSRPQDTYPSLDDRTNQANAWGADFYLSIHINAGGGTGYEDYVYTSTNQITKTYQDHIHSEVMKLISFQDRGQKTGDLHVLRETDMPALLTENGFIDNVNDAAKLKMASFIETLARGHVNGIVKCFNLTKKTTAVYHTVVSGDTVYSLSGAYGSTVQQIKDWNNLDSQFTITVEQKLRVK</sequence>
<dbReference type="Gene3D" id="3.40.630.40">
    <property type="entry name" value="Zn-dependent exopeptidases"/>
    <property type="match status" value="1"/>
</dbReference>
<dbReference type="CDD" id="cd02696">
    <property type="entry name" value="MurNAc-LAA"/>
    <property type="match status" value="1"/>
</dbReference>
<organism evidence="3 4">
    <name type="scientific">Peribacillus simplex</name>
    <dbReference type="NCBI Taxonomy" id="1478"/>
    <lineage>
        <taxon>Bacteria</taxon>
        <taxon>Bacillati</taxon>
        <taxon>Bacillota</taxon>
        <taxon>Bacilli</taxon>
        <taxon>Bacillales</taxon>
        <taxon>Bacillaceae</taxon>
        <taxon>Peribacillus</taxon>
    </lineage>
</organism>
<gene>
    <name evidence="3" type="ORF">QUF89_18710</name>
</gene>
<dbReference type="CDD" id="cd00118">
    <property type="entry name" value="LysM"/>
    <property type="match status" value="1"/>
</dbReference>
<dbReference type="InterPro" id="IPR018392">
    <property type="entry name" value="LysM"/>
</dbReference>
<dbReference type="AlphaFoldDB" id="A0AAW7IQW5"/>